<dbReference type="InParanoid" id="A0A371RKW0"/>
<keyword evidence="2" id="KW-1185">Reference proteome</keyword>
<gene>
    <name evidence="1" type="ORF">DX908_12840</name>
</gene>
<evidence type="ECO:0000313" key="2">
    <source>
        <dbReference type="Proteomes" id="UP000264589"/>
    </source>
</evidence>
<protein>
    <submittedName>
        <fullName evidence="1">Uncharacterized protein</fullName>
    </submittedName>
</protein>
<reference evidence="1 2" key="1">
    <citation type="submission" date="2018-08" db="EMBL/GenBank/DDBJ databases">
        <title>Parvularcula sp. SM1705, isolated from surface water of the South Sea China.</title>
        <authorList>
            <person name="Sun L."/>
        </authorList>
    </citation>
    <scope>NUCLEOTIDE SEQUENCE [LARGE SCALE GENOMIC DNA]</scope>
    <source>
        <strain evidence="1 2">SM1705</strain>
    </source>
</reference>
<dbReference type="PROSITE" id="PS51257">
    <property type="entry name" value="PROKAR_LIPOPROTEIN"/>
    <property type="match status" value="1"/>
</dbReference>
<sequence length="219" mass="23765">MTLRAYVSRWFTFLVLGFAATGCASVKVSIPGMGDKAEIADTGYSERVALIDAADDLSLHPWGDTPDNGFVNVLFGTVSDNPQERAVKDYIATIERRGEDPVAGVFADADLSLAHARRVVEAGRQAMGAITPVPSDIATLERAISDTRECRTMYVAALETLERRDWDVSRTDILVIRDAFTQTIDDMGVTADLVAERVAAVQGRDRFAEHRPGSDTGGE</sequence>
<organism evidence="1 2">
    <name type="scientific">Parvularcula marina</name>
    <dbReference type="NCBI Taxonomy" id="2292771"/>
    <lineage>
        <taxon>Bacteria</taxon>
        <taxon>Pseudomonadati</taxon>
        <taxon>Pseudomonadota</taxon>
        <taxon>Alphaproteobacteria</taxon>
        <taxon>Parvularculales</taxon>
        <taxon>Parvularculaceae</taxon>
        <taxon>Parvularcula</taxon>
    </lineage>
</organism>
<dbReference type="AlphaFoldDB" id="A0A371RKW0"/>
<evidence type="ECO:0000313" key="1">
    <source>
        <dbReference type="EMBL" id="RFB06071.1"/>
    </source>
</evidence>
<dbReference type="OrthoDB" id="9847864at2"/>
<comment type="caution">
    <text evidence="1">The sequence shown here is derived from an EMBL/GenBank/DDBJ whole genome shotgun (WGS) entry which is preliminary data.</text>
</comment>
<dbReference type="Proteomes" id="UP000264589">
    <property type="component" value="Unassembled WGS sequence"/>
</dbReference>
<dbReference type="EMBL" id="QUQO01000001">
    <property type="protein sequence ID" value="RFB06071.1"/>
    <property type="molecule type" value="Genomic_DNA"/>
</dbReference>
<dbReference type="RefSeq" id="WP_116392704.1">
    <property type="nucleotide sequence ID" value="NZ_CAXQPM010000004.1"/>
</dbReference>
<proteinExistence type="predicted"/>
<name>A0A371RKW0_9PROT</name>
<accession>A0A371RKW0</accession>